<reference evidence="6 7" key="1">
    <citation type="journal article" date="2016" name="Nat. Commun.">
        <title>Extremotolerant tardigrade genome and improved radiotolerance of human cultured cells by tardigrade-unique protein.</title>
        <authorList>
            <person name="Hashimoto T."/>
            <person name="Horikawa D.D."/>
            <person name="Saito Y."/>
            <person name="Kuwahara H."/>
            <person name="Kozuka-Hata H."/>
            <person name="Shin-I T."/>
            <person name="Minakuchi Y."/>
            <person name="Ohishi K."/>
            <person name="Motoyama A."/>
            <person name="Aizu T."/>
            <person name="Enomoto A."/>
            <person name="Kondo K."/>
            <person name="Tanaka S."/>
            <person name="Hara Y."/>
            <person name="Koshikawa S."/>
            <person name="Sagara H."/>
            <person name="Miura T."/>
            <person name="Yokobori S."/>
            <person name="Miyagawa K."/>
            <person name="Suzuki Y."/>
            <person name="Kubo T."/>
            <person name="Oyama M."/>
            <person name="Kohara Y."/>
            <person name="Fujiyama A."/>
            <person name="Arakawa K."/>
            <person name="Katayama T."/>
            <person name="Toyoda A."/>
            <person name="Kunieda T."/>
        </authorList>
    </citation>
    <scope>NUCLEOTIDE SEQUENCE [LARGE SCALE GENOMIC DNA]</scope>
    <source>
        <strain evidence="6 7">YOKOZUNA-1</strain>
    </source>
</reference>
<dbReference type="PANTHER" id="PTHR13193:SF0">
    <property type="entry name" value="PAT COMPLEX SUBUNIT ASTERIX"/>
    <property type="match status" value="1"/>
</dbReference>
<dbReference type="GO" id="GO:0005789">
    <property type="term" value="C:endoplasmic reticulum membrane"/>
    <property type="evidence" value="ECO:0007669"/>
    <property type="project" value="InterPro"/>
</dbReference>
<dbReference type="OrthoDB" id="284718at2759"/>
<comment type="subcellular location">
    <subcellularLocation>
        <location evidence="1">Membrane</location>
    </subcellularLocation>
</comment>
<comment type="caution">
    <text evidence="6">The sequence shown here is derived from an EMBL/GenBank/DDBJ whole genome shotgun (WGS) entry which is preliminary data.</text>
</comment>
<evidence type="ECO:0000313" key="6">
    <source>
        <dbReference type="EMBL" id="GAV05902.1"/>
    </source>
</evidence>
<proteinExistence type="inferred from homology"/>
<protein>
    <submittedName>
        <fullName evidence="6">Uncharacterized protein</fullName>
    </submittedName>
</protein>
<dbReference type="Proteomes" id="UP000186922">
    <property type="component" value="Unassembled WGS sequence"/>
</dbReference>
<dbReference type="AlphaFoldDB" id="A0A1D1VWR7"/>
<evidence type="ECO:0000313" key="7">
    <source>
        <dbReference type="Proteomes" id="UP000186922"/>
    </source>
</evidence>
<dbReference type="Pfam" id="PF03669">
    <property type="entry name" value="ASTER"/>
    <property type="match status" value="1"/>
</dbReference>
<gene>
    <name evidence="6" type="primary">RvY_15961-1</name>
    <name evidence="6" type="synonym">RvY_15961.1</name>
    <name evidence="6" type="ORF">RvY_15961</name>
</gene>
<dbReference type="STRING" id="947166.A0A1D1VWR7"/>
<name>A0A1D1VWR7_RAMVA</name>
<evidence type="ECO:0000256" key="5">
    <source>
        <dbReference type="ARBA" id="ARBA00023136"/>
    </source>
</evidence>
<dbReference type="PANTHER" id="PTHR13193">
    <property type="entry name" value="CGI-140"/>
    <property type="match status" value="1"/>
</dbReference>
<keyword evidence="3" id="KW-0812">Transmembrane</keyword>
<dbReference type="InterPro" id="IPR005351">
    <property type="entry name" value="ASTER"/>
</dbReference>
<sequence>MPATISFPKSEADVRRPNKIKRYKPDFAIIPYDDFITDIMNILGMGLSMAGLMGRIKLCAWLALFCSLVGFANARSLGRNASFDDSKQVLSSFMLSISALVMSYLQNPFPLTANW</sequence>
<evidence type="ECO:0000256" key="1">
    <source>
        <dbReference type="ARBA" id="ARBA00004370"/>
    </source>
</evidence>
<dbReference type="GO" id="GO:0045048">
    <property type="term" value="P:protein insertion into ER membrane"/>
    <property type="evidence" value="ECO:0007669"/>
    <property type="project" value="InterPro"/>
</dbReference>
<comment type="similarity">
    <text evidence="2">Belongs to the Asterix family.</text>
</comment>
<accession>A0A1D1VWR7</accession>
<dbReference type="EMBL" id="BDGG01000012">
    <property type="protein sequence ID" value="GAV05902.1"/>
    <property type="molecule type" value="Genomic_DNA"/>
</dbReference>
<evidence type="ECO:0000256" key="3">
    <source>
        <dbReference type="ARBA" id="ARBA00022692"/>
    </source>
</evidence>
<organism evidence="6 7">
    <name type="scientific">Ramazzottius varieornatus</name>
    <name type="common">Water bear</name>
    <name type="synonym">Tardigrade</name>
    <dbReference type="NCBI Taxonomy" id="947166"/>
    <lineage>
        <taxon>Eukaryota</taxon>
        <taxon>Metazoa</taxon>
        <taxon>Ecdysozoa</taxon>
        <taxon>Tardigrada</taxon>
        <taxon>Eutardigrada</taxon>
        <taxon>Parachela</taxon>
        <taxon>Hypsibioidea</taxon>
        <taxon>Ramazzottiidae</taxon>
        <taxon>Ramazzottius</taxon>
    </lineage>
</organism>
<dbReference type="GO" id="GO:0044183">
    <property type="term" value="F:protein folding chaperone"/>
    <property type="evidence" value="ECO:0007669"/>
    <property type="project" value="InterPro"/>
</dbReference>
<evidence type="ECO:0000256" key="4">
    <source>
        <dbReference type="ARBA" id="ARBA00022989"/>
    </source>
</evidence>
<keyword evidence="4" id="KW-1133">Transmembrane helix</keyword>
<keyword evidence="5" id="KW-0472">Membrane</keyword>
<keyword evidence="7" id="KW-1185">Reference proteome</keyword>
<evidence type="ECO:0000256" key="2">
    <source>
        <dbReference type="ARBA" id="ARBA00009066"/>
    </source>
</evidence>